<evidence type="ECO:0000259" key="5">
    <source>
        <dbReference type="PROSITE" id="PS50850"/>
    </source>
</evidence>
<feature type="transmembrane region" description="Helical" evidence="4">
    <location>
        <begin position="290"/>
        <end position="308"/>
    </location>
</feature>
<gene>
    <name evidence="6" type="ORF">ruthe_01257</name>
</gene>
<evidence type="ECO:0000313" key="6">
    <source>
        <dbReference type="EMBL" id="EPX86442.1"/>
    </source>
</evidence>
<dbReference type="PATRIC" id="fig|1123069.3.peg.1228"/>
<dbReference type="STRING" id="1123069.ruthe_01257"/>
<feature type="transmembrane region" description="Helical" evidence="4">
    <location>
        <begin position="314"/>
        <end position="334"/>
    </location>
</feature>
<sequence length="411" mass="41617">MTLAADSQAEDLPDDRRARRNVIVLVAATAILGSQIPLAFVVAALAGSMLTPLPCLATLPVTVMVLGAALSAPGLSGFMQKRGRRAGFVLGTAGGLAGSALSAWGLSLGSFALFVTGCLLTGSYMATQGFFRFAATDTASDAFRPKAISWVMAGGLLSAIAGPQLAKATTDLFAIPFLGSYVVAIALNLLGVWLFFLLDLPARAAGVAPRGTGPGWAELLARPPVLVAVICGAVAYALMNLVMTSAPLAVVGCGFTPGNAADVISVHVLAMFVPSFFTGHLIARFGAARIVMTGLAILALAGVTGIAGVNLSNFFAGLALLGLGWNFGFIGATAMLAEAHRPEERGIAQGMNDAIVMGAVTVASLASGGLMNCVGSSAVEGWQAVNIAMTPFLVLAGAALIWLRTRGGGPA</sequence>
<evidence type="ECO:0000256" key="3">
    <source>
        <dbReference type="ARBA" id="ARBA00023136"/>
    </source>
</evidence>
<comment type="caution">
    <text evidence="6">The sequence shown here is derived from an EMBL/GenBank/DDBJ whole genome shotgun (WGS) entry which is preliminary data.</text>
</comment>
<dbReference type="HOGENOM" id="CLU_047644_2_0_5"/>
<organism evidence="6 7">
    <name type="scientific">Rubellimicrobium thermophilum DSM 16684</name>
    <dbReference type="NCBI Taxonomy" id="1123069"/>
    <lineage>
        <taxon>Bacteria</taxon>
        <taxon>Pseudomonadati</taxon>
        <taxon>Pseudomonadota</taxon>
        <taxon>Alphaproteobacteria</taxon>
        <taxon>Rhodobacterales</taxon>
        <taxon>Roseobacteraceae</taxon>
        <taxon>Rubellimicrobium</taxon>
    </lineage>
</organism>
<dbReference type="OrthoDB" id="8558006at2"/>
<feature type="transmembrane region" description="Helical" evidence="4">
    <location>
        <begin position="172"/>
        <end position="198"/>
    </location>
</feature>
<reference evidence="6 7" key="1">
    <citation type="journal article" date="2013" name="Stand. Genomic Sci.">
        <title>Genome sequence of the reddish-pigmented Rubellimicrobium thermophilum type strain (DSM 16684(T)), a member of the Roseobacter clade.</title>
        <authorList>
            <person name="Fiebig A."/>
            <person name="Riedel T."/>
            <person name="Gronow S."/>
            <person name="Petersen J."/>
            <person name="Klenk H.P."/>
            <person name="Goker M."/>
        </authorList>
    </citation>
    <scope>NUCLEOTIDE SEQUENCE [LARGE SCALE GENOMIC DNA]</scope>
    <source>
        <strain evidence="6 7">DSM 16684</strain>
    </source>
</reference>
<evidence type="ECO:0000313" key="7">
    <source>
        <dbReference type="Proteomes" id="UP000015346"/>
    </source>
</evidence>
<proteinExistence type="predicted"/>
<feature type="transmembrane region" description="Helical" evidence="4">
    <location>
        <begin position="355"/>
        <end position="378"/>
    </location>
</feature>
<feature type="transmembrane region" description="Helical" evidence="4">
    <location>
        <begin position="219"/>
        <end position="243"/>
    </location>
</feature>
<keyword evidence="3 4" id="KW-0472">Membrane</keyword>
<dbReference type="InterPro" id="IPR036259">
    <property type="entry name" value="MFS_trans_sf"/>
</dbReference>
<evidence type="ECO:0000256" key="2">
    <source>
        <dbReference type="ARBA" id="ARBA00022989"/>
    </source>
</evidence>
<keyword evidence="1 4" id="KW-0812">Transmembrane</keyword>
<keyword evidence="2 4" id="KW-1133">Transmembrane helix</keyword>
<keyword evidence="7" id="KW-1185">Reference proteome</keyword>
<feature type="transmembrane region" description="Helical" evidence="4">
    <location>
        <begin position="56"/>
        <end position="75"/>
    </location>
</feature>
<dbReference type="Proteomes" id="UP000015346">
    <property type="component" value="Unassembled WGS sequence"/>
</dbReference>
<dbReference type="SUPFAM" id="SSF103473">
    <property type="entry name" value="MFS general substrate transporter"/>
    <property type="match status" value="1"/>
</dbReference>
<dbReference type="AlphaFoldDB" id="S9R3E5"/>
<dbReference type="PROSITE" id="PS50850">
    <property type="entry name" value="MFS"/>
    <property type="match status" value="1"/>
</dbReference>
<dbReference type="InterPro" id="IPR020846">
    <property type="entry name" value="MFS_dom"/>
</dbReference>
<feature type="transmembrane region" description="Helical" evidence="4">
    <location>
        <begin position="147"/>
        <end position="166"/>
    </location>
</feature>
<feature type="transmembrane region" description="Helical" evidence="4">
    <location>
        <begin position="263"/>
        <end position="283"/>
    </location>
</feature>
<feature type="transmembrane region" description="Helical" evidence="4">
    <location>
        <begin position="22"/>
        <end position="50"/>
    </location>
</feature>
<feature type="transmembrane region" description="Helical" evidence="4">
    <location>
        <begin position="384"/>
        <end position="403"/>
    </location>
</feature>
<dbReference type="Gene3D" id="1.20.1250.20">
    <property type="entry name" value="MFS general substrate transporter like domains"/>
    <property type="match status" value="1"/>
</dbReference>
<dbReference type="PANTHER" id="PTHR23534:SF1">
    <property type="entry name" value="MAJOR FACILITATOR SUPERFAMILY PROTEIN"/>
    <property type="match status" value="1"/>
</dbReference>
<feature type="domain" description="Major facilitator superfamily (MFS) profile" evidence="5">
    <location>
        <begin position="224"/>
        <end position="411"/>
    </location>
</feature>
<dbReference type="InterPro" id="IPR011701">
    <property type="entry name" value="MFS"/>
</dbReference>
<evidence type="ECO:0000256" key="1">
    <source>
        <dbReference type="ARBA" id="ARBA00022692"/>
    </source>
</evidence>
<dbReference type="EMBL" id="AOLV01000010">
    <property type="protein sequence ID" value="EPX86442.1"/>
    <property type="molecule type" value="Genomic_DNA"/>
</dbReference>
<feature type="transmembrane region" description="Helical" evidence="4">
    <location>
        <begin position="111"/>
        <end position="135"/>
    </location>
</feature>
<dbReference type="PANTHER" id="PTHR23534">
    <property type="entry name" value="MFS PERMEASE"/>
    <property type="match status" value="1"/>
</dbReference>
<dbReference type="Pfam" id="PF07690">
    <property type="entry name" value="MFS_1"/>
    <property type="match status" value="1"/>
</dbReference>
<name>S9R3E5_9RHOB</name>
<evidence type="ECO:0000256" key="4">
    <source>
        <dbReference type="SAM" id="Phobius"/>
    </source>
</evidence>
<feature type="transmembrane region" description="Helical" evidence="4">
    <location>
        <begin position="87"/>
        <end position="105"/>
    </location>
</feature>
<accession>S9R3E5</accession>
<dbReference type="GO" id="GO:0022857">
    <property type="term" value="F:transmembrane transporter activity"/>
    <property type="evidence" value="ECO:0007669"/>
    <property type="project" value="InterPro"/>
</dbReference>
<dbReference type="RefSeq" id="WP_021097350.1">
    <property type="nucleotide sequence ID" value="NZ_KE557320.1"/>
</dbReference>
<protein>
    <submittedName>
        <fullName evidence="6">Arabinose efflux permease</fullName>
    </submittedName>
</protein>